<dbReference type="InterPro" id="IPR036942">
    <property type="entry name" value="Beta-barrel_TonB_sf"/>
</dbReference>
<organism evidence="10 11">
    <name type="scientific">Oceanobacter antarcticus</name>
    <dbReference type="NCBI Taxonomy" id="3133425"/>
    <lineage>
        <taxon>Bacteria</taxon>
        <taxon>Pseudomonadati</taxon>
        <taxon>Pseudomonadota</taxon>
        <taxon>Gammaproteobacteria</taxon>
        <taxon>Oceanospirillales</taxon>
        <taxon>Oceanospirillaceae</taxon>
        <taxon>Oceanobacter</taxon>
    </lineage>
</organism>
<evidence type="ECO:0000256" key="7">
    <source>
        <dbReference type="ARBA" id="ARBA00023237"/>
    </source>
</evidence>
<keyword evidence="5" id="KW-0732">Signal</keyword>
<evidence type="ECO:0000256" key="4">
    <source>
        <dbReference type="ARBA" id="ARBA00022692"/>
    </source>
</evidence>
<evidence type="ECO:0000256" key="5">
    <source>
        <dbReference type="ARBA" id="ARBA00022729"/>
    </source>
</evidence>
<proteinExistence type="predicted"/>
<feature type="region of interest" description="Disordered" evidence="8">
    <location>
        <begin position="602"/>
        <end position="625"/>
    </location>
</feature>
<evidence type="ECO:0000313" key="10">
    <source>
        <dbReference type="EMBL" id="MFK4751358.1"/>
    </source>
</evidence>
<comment type="caution">
    <text evidence="10">The sequence shown here is derived from an EMBL/GenBank/DDBJ whole genome shotgun (WGS) entry which is preliminary data.</text>
</comment>
<evidence type="ECO:0000256" key="8">
    <source>
        <dbReference type="SAM" id="MobiDB-lite"/>
    </source>
</evidence>
<feature type="region of interest" description="Disordered" evidence="8">
    <location>
        <begin position="253"/>
        <end position="274"/>
    </location>
</feature>
<reference evidence="10 11" key="1">
    <citation type="submission" date="2024-03" db="EMBL/GenBank/DDBJ databases">
        <title>High-quality draft genome sequence of Oceanobacter sp. wDCs-4.</title>
        <authorList>
            <person name="Dong C."/>
        </authorList>
    </citation>
    <scope>NUCLEOTIDE SEQUENCE [LARGE SCALE GENOMIC DNA]</scope>
    <source>
        <strain evidence="11">wDCs-4</strain>
    </source>
</reference>
<accession>A0ABW8NEH6</accession>
<evidence type="ECO:0000256" key="6">
    <source>
        <dbReference type="ARBA" id="ARBA00023136"/>
    </source>
</evidence>
<name>A0ABW8NEH6_9GAMM</name>
<dbReference type="InterPro" id="IPR037066">
    <property type="entry name" value="Plug_dom_sf"/>
</dbReference>
<dbReference type="EMBL" id="JBBKTX010000003">
    <property type="protein sequence ID" value="MFK4751358.1"/>
    <property type="molecule type" value="Genomic_DNA"/>
</dbReference>
<keyword evidence="11" id="KW-1185">Reference proteome</keyword>
<evidence type="ECO:0000259" key="9">
    <source>
        <dbReference type="Pfam" id="PF07715"/>
    </source>
</evidence>
<gene>
    <name evidence="10" type="ORF">WG929_02945</name>
</gene>
<keyword evidence="2" id="KW-0813">Transport</keyword>
<feature type="compositionally biased region" description="Polar residues" evidence="8">
    <location>
        <begin position="260"/>
        <end position="274"/>
    </location>
</feature>
<feature type="compositionally biased region" description="Basic and acidic residues" evidence="8">
    <location>
        <begin position="453"/>
        <end position="466"/>
    </location>
</feature>
<dbReference type="InterPro" id="IPR039426">
    <property type="entry name" value="TonB-dep_rcpt-like"/>
</dbReference>
<sequence>MTLILPSCNYVRSNYAVRCNYVVRSGISHRLWQWRITTWPLSLALILLFFSLHGYAENTVTADDELVVYGQTEPADDASYQLYDQQALAAGYQNLGEFLGRINGLQIQSLGGLGDPVLVSMQGADAKQTRLLVDGIAVNNGQYGQYDLNAVPLAAIQRVDILTSSSDADDSGLIGDEAIGGTINIITRHSGSHQANATKIFAAAGSYGTATLSLQQPLLFSSLSNRTNNHRTSNHRTNNRTADLLLDHQQSDNNYRYPVTSPQDTRQPSGQQQALNNAAYRRDRLTLKYQQPDLFASLYWQDEHKQLPQYSRNSSINSARLDSKQLGMQLSGNWGQRFRQHWQLWHSLDRQGFYDPTAVFGYVDSNNRYRYQHSEARLGSQVQWQSWDFGSSINISQQHYQSRYLNDSEASACDSLSSNCNQYSWLRHRQLSGRAQWQNSASTRQVTLSGSHHQQDSRLKTVDRSTSDSADNSSDSSHQQQSWPSGLISAKQYWIGDNSSGQLQLSWKQALRIPSLYERFGNRGLTRGNDELQAEQSRTTTLTGSWNGRWQQRSQQFSLTLFQRQLENAIVPVYDPATGAGRYENTTTASITGLEWQLQSQLGRDTSHTATPTTSAPTTSAPANVEPARFEPTIGYWQLQLAGSHYHSQTRSDIVGFDHKYLPGIYHLRLTAGLLWQSSMAARHHSVDLHAELADDLYLDRYNSVPGDQRRLWNINYRYQWPANSNASKPLMAPANAGLRIHNLFNNAFSDFSGRPARGREWTLYLSYSL</sequence>
<keyword evidence="3" id="KW-1134">Transmembrane beta strand</keyword>
<comment type="subcellular location">
    <subcellularLocation>
        <location evidence="1">Cell outer membrane</location>
        <topology evidence="1">Multi-pass membrane protein</topology>
    </subcellularLocation>
</comment>
<dbReference type="InterPro" id="IPR012910">
    <property type="entry name" value="Plug_dom"/>
</dbReference>
<dbReference type="PANTHER" id="PTHR30069">
    <property type="entry name" value="TONB-DEPENDENT OUTER MEMBRANE RECEPTOR"/>
    <property type="match status" value="1"/>
</dbReference>
<dbReference type="PANTHER" id="PTHR30069:SF29">
    <property type="entry name" value="HEMOGLOBIN AND HEMOGLOBIN-HAPTOGLOBIN-BINDING PROTEIN 1-RELATED"/>
    <property type="match status" value="1"/>
</dbReference>
<dbReference type="Gene3D" id="2.170.130.10">
    <property type="entry name" value="TonB-dependent receptor, plug domain"/>
    <property type="match status" value="1"/>
</dbReference>
<evidence type="ECO:0000313" key="11">
    <source>
        <dbReference type="Proteomes" id="UP001620597"/>
    </source>
</evidence>
<feature type="compositionally biased region" description="Low complexity" evidence="8">
    <location>
        <begin position="608"/>
        <end position="623"/>
    </location>
</feature>
<evidence type="ECO:0000256" key="1">
    <source>
        <dbReference type="ARBA" id="ARBA00004571"/>
    </source>
</evidence>
<feature type="domain" description="TonB-dependent receptor plug" evidence="9">
    <location>
        <begin position="83"/>
        <end position="181"/>
    </location>
</feature>
<protein>
    <submittedName>
        <fullName evidence="10">TonB-dependent receptor plug domain-containing protein</fullName>
    </submittedName>
</protein>
<dbReference type="Pfam" id="PF07715">
    <property type="entry name" value="Plug"/>
    <property type="match status" value="1"/>
</dbReference>
<evidence type="ECO:0000256" key="2">
    <source>
        <dbReference type="ARBA" id="ARBA00022448"/>
    </source>
</evidence>
<dbReference type="Proteomes" id="UP001620597">
    <property type="component" value="Unassembled WGS sequence"/>
</dbReference>
<evidence type="ECO:0000256" key="3">
    <source>
        <dbReference type="ARBA" id="ARBA00022452"/>
    </source>
</evidence>
<feature type="region of interest" description="Disordered" evidence="8">
    <location>
        <begin position="442"/>
        <end position="484"/>
    </location>
</feature>
<keyword evidence="7" id="KW-0998">Cell outer membrane</keyword>
<feature type="compositionally biased region" description="Polar residues" evidence="8">
    <location>
        <begin position="442"/>
        <end position="452"/>
    </location>
</feature>
<dbReference type="SUPFAM" id="SSF56935">
    <property type="entry name" value="Porins"/>
    <property type="match status" value="1"/>
</dbReference>
<dbReference type="RefSeq" id="WP_416204830.1">
    <property type="nucleotide sequence ID" value="NZ_JBBKTX010000003.1"/>
</dbReference>
<keyword evidence="10" id="KW-0675">Receptor</keyword>
<feature type="compositionally biased region" description="Low complexity" evidence="8">
    <location>
        <begin position="467"/>
        <end position="484"/>
    </location>
</feature>
<dbReference type="Gene3D" id="2.40.170.20">
    <property type="entry name" value="TonB-dependent receptor, beta-barrel domain"/>
    <property type="match status" value="1"/>
</dbReference>
<keyword evidence="4" id="KW-0812">Transmembrane</keyword>
<keyword evidence="6" id="KW-0472">Membrane</keyword>